<dbReference type="Proteomes" id="UP001217089">
    <property type="component" value="Unassembled WGS sequence"/>
</dbReference>
<reference evidence="2 3" key="1">
    <citation type="submission" date="2022-12" db="EMBL/GenBank/DDBJ databases">
        <title>Chromosome-level genome of Tegillarca granosa.</title>
        <authorList>
            <person name="Kim J."/>
        </authorList>
    </citation>
    <scope>NUCLEOTIDE SEQUENCE [LARGE SCALE GENOMIC DNA]</scope>
    <source>
        <strain evidence="2">Teg-2019</strain>
        <tissue evidence="2">Adductor muscle</tissue>
    </source>
</reference>
<dbReference type="Gene3D" id="3.40.50.10330">
    <property type="entry name" value="Probable inorganic polyphosphate/atp-NAD kinase, domain 1"/>
    <property type="match status" value="1"/>
</dbReference>
<dbReference type="SUPFAM" id="SSF111331">
    <property type="entry name" value="NAD kinase/diacylglycerol kinase-like"/>
    <property type="match status" value="1"/>
</dbReference>
<accession>A0ABQ9EDG2</accession>
<organism evidence="2 3">
    <name type="scientific">Tegillarca granosa</name>
    <name type="common">Malaysian cockle</name>
    <name type="synonym">Anadara granosa</name>
    <dbReference type="NCBI Taxonomy" id="220873"/>
    <lineage>
        <taxon>Eukaryota</taxon>
        <taxon>Metazoa</taxon>
        <taxon>Spiralia</taxon>
        <taxon>Lophotrochozoa</taxon>
        <taxon>Mollusca</taxon>
        <taxon>Bivalvia</taxon>
        <taxon>Autobranchia</taxon>
        <taxon>Pteriomorphia</taxon>
        <taxon>Arcoida</taxon>
        <taxon>Arcoidea</taxon>
        <taxon>Arcidae</taxon>
        <taxon>Tegillarca</taxon>
    </lineage>
</organism>
<name>A0ABQ9EDG2_TEGGR</name>
<comment type="caution">
    <text evidence="2">The sequence shown here is derived from an EMBL/GenBank/DDBJ whole genome shotgun (WGS) entry which is preliminary data.</text>
</comment>
<dbReference type="InterPro" id="IPR001206">
    <property type="entry name" value="Diacylglycerol_kinase_cat_dom"/>
</dbReference>
<dbReference type="EMBL" id="JARBDR010000917">
    <property type="protein sequence ID" value="KAJ8302624.1"/>
    <property type="molecule type" value="Genomic_DNA"/>
</dbReference>
<evidence type="ECO:0000259" key="1">
    <source>
        <dbReference type="Pfam" id="PF00781"/>
    </source>
</evidence>
<dbReference type="InterPro" id="IPR017438">
    <property type="entry name" value="ATP-NAD_kinase_N"/>
</dbReference>
<evidence type="ECO:0000313" key="2">
    <source>
        <dbReference type="EMBL" id="KAJ8302624.1"/>
    </source>
</evidence>
<sequence length="228" mass="26898">MADYRLRVDEIYQDFTLNDCKLLFSKSQDNILLEDVIAVTQTEAFDDEDWKTVLHYIKKGSDYRWTKEEITVSGELEIRQRFLDDIREKLEKMSVKPGYTLDIIKEFDCSTVDGIVLCGGDGTYNEGMNAILRKTQESAGIDFNNCDDPVKLCRCCDDDGNVKDKTVSYRFDNILNDECTINSEQWNPNNLQMVIYRQCYQYRLIKRHFDRIFRRPTYNLEKPELDVR</sequence>
<dbReference type="Pfam" id="PF00781">
    <property type="entry name" value="DAGK_cat"/>
    <property type="match status" value="1"/>
</dbReference>
<protein>
    <recommendedName>
        <fullName evidence="1">DAGKc domain-containing protein</fullName>
    </recommendedName>
</protein>
<evidence type="ECO:0000313" key="3">
    <source>
        <dbReference type="Proteomes" id="UP001217089"/>
    </source>
</evidence>
<proteinExistence type="predicted"/>
<dbReference type="InterPro" id="IPR016064">
    <property type="entry name" value="NAD/diacylglycerol_kinase_sf"/>
</dbReference>
<feature type="domain" description="DAGKc" evidence="1">
    <location>
        <begin position="84"/>
        <end position="135"/>
    </location>
</feature>
<gene>
    <name evidence="2" type="ORF">KUTeg_019020</name>
</gene>
<keyword evidence="3" id="KW-1185">Reference proteome</keyword>